<dbReference type="RefSeq" id="WP_145391535.1">
    <property type="nucleotide sequence ID" value="NZ_CP037423.1"/>
</dbReference>
<name>A0A518I2U2_9BACT</name>
<dbReference type="KEGG" id="snep:Enr13x_73300"/>
<sequence length="134" mass="15105">MALLEADAAMSALESAKPFDYDKANLYQSKLRQYVDEKNSLFPDRPVLFDVTDGSVTLPDKLADRIEAWMVEHPEYSPFVRTFAKYYLASVLADSRHSSMYRHIAECVIEGGDFYIETGMFYLRDAAAVSATVG</sequence>
<gene>
    <name evidence="1" type="ORF">Enr13x_73300</name>
</gene>
<dbReference type="AlphaFoldDB" id="A0A518I2U2"/>
<accession>A0A518I2U2</accession>
<dbReference type="Proteomes" id="UP000319004">
    <property type="component" value="Chromosome"/>
</dbReference>
<keyword evidence="2" id="KW-1185">Reference proteome</keyword>
<reference evidence="1 2" key="1">
    <citation type="submission" date="2019-03" db="EMBL/GenBank/DDBJ databases">
        <title>Deep-cultivation of Planctomycetes and their phenomic and genomic characterization uncovers novel biology.</title>
        <authorList>
            <person name="Wiegand S."/>
            <person name="Jogler M."/>
            <person name="Boedeker C."/>
            <person name="Pinto D."/>
            <person name="Vollmers J."/>
            <person name="Rivas-Marin E."/>
            <person name="Kohn T."/>
            <person name="Peeters S.H."/>
            <person name="Heuer A."/>
            <person name="Rast P."/>
            <person name="Oberbeckmann S."/>
            <person name="Bunk B."/>
            <person name="Jeske O."/>
            <person name="Meyerdierks A."/>
            <person name="Storesund J.E."/>
            <person name="Kallscheuer N."/>
            <person name="Luecker S."/>
            <person name="Lage O.M."/>
            <person name="Pohl T."/>
            <person name="Merkel B.J."/>
            <person name="Hornburger P."/>
            <person name="Mueller R.-W."/>
            <person name="Bruemmer F."/>
            <person name="Labrenz M."/>
            <person name="Spormann A.M."/>
            <person name="Op den Camp H."/>
            <person name="Overmann J."/>
            <person name="Amann R."/>
            <person name="Jetten M.S.M."/>
            <person name="Mascher T."/>
            <person name="Medema M.H."/>
            <person name="Devos D.P."/>
            <person name="Kaster A.-K."/>
            <person name="Ovreas L."/>
            <person name="Rohde M."/>
            <person name="Galperin M.Y."/>
            <person name="Jogler C."/>
        </authorList>
    </citation>
    <scope>NUCLEOTIDE SEQUENCE [LARGE SCALE GENOMIC DNA]</scope>
    <source>
        <strain evidence="1 2">Enr13</strain>
    </source>
</reference>
<organism evidence="1 2">
    <name type="scientific">Stieleria neptunia</name>
    <dbReference type="NCBI Taxonomy" id="2527979"/>
    <lineage>
        <taxon>Bacteria</taxon>
        <taxon>Pseudomonadati</taxon>
        <taxon>Planctomycetota</taxon>
        <taxon>Planctomycetia</taxon>
        <taxon>Pirellulales</taxon>
        <taxon>Pirellulaceae</taxon>
        <taxon>Stieleria</taxon>
    </lineage>
</organism>
<proteinExistence type="predicted"/>
<dbReference type="OrthoDB" id="284758at2"/>
<evidence type="ECO:0000313" key="1">
    <source>
        <dbReference type="EMBL" id="QDV47421.1"/>
    </source>
</evidence>
<dbReference type="EMBL" id="CP037423">
    <property type="protein sequence ID" value="QDV47421.1"/>
    <property type="molecule type" value="Genomic_DNA"/>
</dbReference>
<protein>
    <submittedName>
        <fullName evidence="1">Uncharacterized protein</fullName>
    </submittedName>
</protein>
<evidence type="ECO:0000313" key="2">
    <source>
        <dbReference type="Proteomes" id="UP000319004"/>
    </source>
</evidence>